<dbReference type="GO" id="GO:0005886">
    <property type="term" value="C:plasma membrane"/>
    <property type="evidence" value="ECO:0007669"/>
    <property type="project" value="TreeGrafter"/>
</dbReference>
<evidence type="ECO:0000256" key="6">
    <source>
        <dbReference type="SAM" id="Phobius"/>
    </source>
</evidence>
<feature type="transmembrane region" description="Helical" evidence="6">
    <location>
        <begin position="378"/>
        <end position="403"/>
    </location>
</feature>
<evidence type="ECO:0000313" key="8">
    <source>
        <dbReference type="EMBL" id="TEY42038.1"/>
    </source>
</evidence>
<feature type="region of interest" description="Disordered" evidence="5">
    <location>
        <begin position="528"/>
        <end position="561"/>
    </location>
</feature>
<dbReference type="PROSITE" id="PS50850">
    <property type="entry name" value="MFS"/>
    <property type="match status" value="1"/>
</dbReference>
<protein>
    <recommendedName>
        <fullName evidence="7">Major facilitator superfamily (MFS) profile domain-containing protein</fullName>
    </recommendedName>
</protein>
<evidence type="ECO:0000256" key="5">
    <source>
        <dbReference type="SAM" id="MobiDB-lite"/>
    </source>
</evidence>
<feature type="transmembrane region" description="Helical" evidence="6">
    <location>
        <begin position="150"/>
        <end position="170"/>
    </location>
</feature>
<feature type="transmembrane region" description="Helical" evidence="6">
    <location>
        <begin position="182"/>
        <end position="204"/>
    </location>
</feature>
<feature type="transmembrane region" description="Helical" evidence="6">
    <location>
        <begin position="242"/>
        <end position="266"/>
    </location>
</feature>
<feature type="transmembrane region" description="Helical" evidence="6">
    <location>
        <begin position="424"/>
        <end position="442"/>
    </location>
</feature>
<dbReference type="InterPro" id="IPR011701">
    <property type="entry name" value="MFS"/>
</dbReference>
<feature type="transmembrane region" description="Helical" evidence="6">
    <location>
        <begin position="286"/>
        <end position="309"/>
    </location>
</feature>
<dbReference type="InterPro" id="IPR036259">
    <property type="entry name" value="MFS_trans_sf"/>
</dbReference>
<dbReference type="PANTHER" id="PTHR23501">
    <property type="entry name" value="MAJOR FACILITATOR SUPERFAMILY"/>
    <property type="match status" value="1"/>
</dbReference>
<evidence type="ECO:0000256" key="4">
    <source>
        <dbReference type="ARBA" id="ARBA00023136"/>
    </source>
</evidence>
<dbReference type="Gene3D" id="1.20.1250.20">
    <property type="entry name" value="MFS general substrate transporter like domains"/>
    <property type="match status" value="2"/>
</dbReference>
<feature type="transmembrane region" description="Helical" evidence="6">
    <location>
        <begin position="354"/>
        <end position="372"/>
    </location>
</feature>
<name>A0A4Y8CSY5_9HELO</name>
<evidence type="ECO:0000256" key="3">
    <source>
        <dbReference type="ARBA" id="ARBA00022989"/>
    </source>
</evidence>
<evidence type="ECO:0000256" key="2">
    <source>
        <dbReference type="ARBA" id="ARBA00022692"/>
    </source>
</evidence>
<dbReference type="AlphaFoldDB" id="A0A4Y8CSY5"/>
<organism evidence="8 9">
    <name type="scientific">Botryotinia calthae</name>
    <dbReference type="NCBI Taxonomy" id="38488"/>
    <lineage>
        <taxon>Eukaryota</taxon>
        <taxon>Fungi</taxon>
        <taxon>Dikarya</taxon>
        <taxon>Ascomycota</taxon>
        <taxon>Pezizomycotina</taxon>
        <taxon>Leotiomycetes</taxon>
        <taxon>Helotiales</taxon>
        <taxon>Sclerotiniaceae</taxon>
        <taxon>Botryotinia</taxon>
    </lineage>
</organism>
<dbReference type="OrthoDB" id="6770063at2759"/>
<dbReference type="Proteomes" id="UP000297299">
    <property type="component" value="Unassembled WGS sequence"/>
</dbReference>
<dbReference type="PANTHER" id="PTHR23501:SF78">
    <property type="entry name" value="MAJOR FACILITATOR SUPERFAMILY (MFS) PROFILE DOMAIN-CONTAINING PROTEIN-RELATED"/>
    <property type="match status" value="1"/>
</dbReference>
<dbReference type="EMBL" id="PHWZ01000399">
    <property type="protein sequence ID" value="TEY42038.1"/>
    <property type="molecule type" value="Genomic_DNA"/>
</dbReference>
<feature type="transmembrane region" description="Helical" evidence="6">
    <location>
        <begin position="481"/>
        <end position="503"/>
    </location>
</feature>
<evidence type="ECO:0000259" key="7">
    <source>
        <dbReference type="PROSITE" id="PS50850"/>
    </source>
</evidence>
<gene>
    <name evidence="8" type="ORF">BOTCAL_0400g00140</name>
</gene>
<feature type="transmembrane region" description="Helical" evidence="6">
    <location>
        <begin position="62"/>
        <end position="81"/>
    </location>
</feature>
<sequence>MADSLQAKAEAALFDQTNLLSQKWLLIVFSTLAGAFLIAYADQNGIAVALSKMAADLDATDTIAWAGTSTLIANTVFQVLYGRLSDIFGRKKIYLSAVFLLAIGDILCATAQIAPALYFSRGLAGIAMGGINSLTMMIVSDIVTLQQRGYYQGMLGGCIGLGNLIGPFVSAAFSEYSTWRGFFYLLSPLAGICGLFSIFLLPSTMPKANAIESLKLVDWYGLLTGSVAIIFFLVPFSGAGVYFPWGSAMVIAMLAISGVAAIAFFLVEWKVAVLPLMPLSMFKNKVVAVILLQNLAFGFAYYSAIYYLPIYFQNVRQFSPIISAALLVPFFLAQMIFSVGSGLYISKYSRYGEVIWCGFTLWTLGTGLLIMFDQHTHPAVICVVLAIIGVGVGNVFQPCLIALQAHCTKSQRAVVISNRNLLRGMGGAFGLGCSSLIMQTALKQYLPAEFHYLARSAYKLPDFSSYTAEQKSAVLGSYQKAVRTVFIVITPLMFACLLGCFLIKDQGLQRKDEEVVVDVQNLQPVQGQSLPESTDIEHAREEISIETNSEEKETLAATKVE</sequence>
<feature type="transmembrane region" description="Helical" evidence="6">
    <location>
        <begin position="321"/>
        <end position="345"/>
    </location>
</feature>
<comment type="caution">
    <text evidence="8">The sequence shown here is derived from an EMBL/GenBank/DDBJ whole genome shotgun (WGS) entry which is preliminary data.</text>
</comment>
<reference evidence="8 9" key="1">
    <citation type="submission" date="2017-11" db="EMBL/GenBank/DDBJ databases">
        <title>Comparative genomics of Botrytis spp.</title>
        <authorList>
            <person name="Valero-Jimenez C.A."/>
            <person name="Tapia P."/>
            <person name="Veloso J."/>
            <person name="Silva-Moreno E."/>
            <person name="Staats M."/>
            <person name="Valdes J.H."/>
            <person name="Van Kan J.A.L."/>
        </authorList>
    </citation>
    <scope>NUCLEOTIDE SEQUENCE [LARGE SCALE GENOMIC DNA]</scope>
    <source>
        <strain evidence="8 9">MUCL2830</strain>
    </source>
</reference>
<comment type="subcellular location">
    <subcellularLocation>
        <location evidence="1">Membrane</location>
        <topology evidence="1">Multi-pass membrane protein</topology>
    </subcellularLocation>
</comment>
<evidence type="ECO:0000313" key="9">
    <source>
        <dbReference type="Proteomes" id="UP000297299"/>
    </source>
</evidence>
<proteinExistence type="predicted"/>
<feature type="domain" description="Major facilitator superfamily (MFS) profile" evidence="7">
    <location>
        <begin position="28"/>
        <end position="508"/>
    </location>
</feature>
<keyword evidence="4 6" id="KW-0472">Membrane</keyword>
<keyword evidence="9" id="KW-1185">Reference proteome</keyword>
<feature type="transmembrane region" description="Helical" evidence="6">
    <location>
        <begin position="216"/>
        <end position="236"/>
    </location>
</feature>
<accession>A0A4Y8CSY5</accession>
<feature type="compositionally biased region" description="Basic and acidic residues" evidence="5">
    <location>
        <begin position="535"/>
        <end position="561"/>
    </location>
</feature>
<keyword evidence="3 6" id="KW-1133">Transmembrane helix</keyword>
<feature type="transmembrane region" description="Helical" evidence="6">
    <location>
        <begin position="123"/>
        <end position="143"/>
    </location>
</feature>
<dbReference type="InterPro" id="IPR020846">
    <property type="entry name" value="MFS_dom"/>
</dbReference>
<dbReference type="SUPFAM" id="SSF103473">
    <property type="entry name" value="MFS general substrate transporter"/>
    <property type="match status" value="2"/>
</dbReference>
<feature type="transmembrane region" description="Helical" evidence="6">
    <location>
        <begin position="93"/>
        <end position="117"/>
    </location>
</feature>
<feature type="transmembrane region" description="Helical" evidence="6">
    <location>
        <begin position="24"/>
        <end position="42"/>
    </location>
</feature>
<evidence type="ECO:0000256" key="1">
    <source>
        <dbReference type="ARBA" id="ARBA00004141"/>
    </source>
</evidence>
<dbReference type="Pfam" id="PF07690">
    <property type="entry name" value="MFS_1"/>
    <property type="match status" value="1"/>
</dbReference>
<keyword evidence="2 6" id="KW-0812">Transmembrane</keyword>
<dbReference type="GO" id="GO:0022857">
    <property type="term" value="F:transmembrane transporter activity"/>
    <property type="evidence" value="ECO:0007669"/>
    <property type="project" value="InterPro"/>
</dbReference>